<dbReference type="EMBL" id="CAJVPK010000405">
    <property type="protein sequence ID" value="CAG8506040.1"/>
    <property type="molecule type" value="Genomic_DNA"/>
</dbReference>
<dbReference type="InterPro" id="IPR049404">
    <property type="entry name" value="EDC4_C"/>
</dbReference>
<dbReference type="Pfam" id="PF21289">
    <property type="entry name" value="EDC4_C"/>
    <property type="match status" value="1"/>
</dbReference>
<evidence type="ECO:0000259" key="5">
    <source>
        <dbReference type="Pfam" id="PF21289"/>
    </source>
</evidence>
<evidence type="ECO:0000313" key="6">
    <source>
        <dbReference type="EMBL" id="CAG8506040.1"/>
    </source>
</evidence>
<gene>
    <name evidence="6" type="ORF">DEBURN_LOCUS4928</name>
</gene>
<organism evidence="6 7">
    <name type="scientific">Diversispora eburnea</name>
    <dbReference type="NCBI Taxonomy" id="1213867"/>
    <lineage>
        <taxon>Eukaryota</taxon>
        <taxon>Fungi</taxon>
        <taxon>Fungi incertae sedis</taxon>
        <taxon>Mucoromycota</taxon>
        <taxon>Glomeromycotina</taxon>
        <taxon>Glomeromycetes</taxon>
        <taxon>Diversisporales</taxon>
        <taxon>Diversisporaceae</taxon>
        <taxon>Diversispora</taxon>
    </lineage>
</organism>
<dbReference type="PANTHER" id="PTHR15598">
    <property type="entry name" value="ENHANCER OF MRNA-DECAPPING PROTEIN 4"/>
    <property type="match status" value="1"/>
</dbReference>
<dbReference type="InterPro" id="IPR045152">
    <property type="entry name" value="EDC4-like"/>
</dbReference>
<protein>
    <submittedName>
        <fullName evidence="6">6707_t:CDS:1</fullName>
    </submittedName>
</protein>
<name>A0A9N9F2S7_9GLOM</name>
<keyword evidence="2" id="KW-0963">Cytoplasm</keyword>
<evidence type="ECO:0000313" key="7">
    <source>
        <dbReference type="Proteomes" id="UP000789706"/>
    </source>
</evidence>
<sequence>MVLASHELPLILRLCSEVNPKTVFSHARSLLSQPVILSLIHRLSLELNKYPDLKLRWMEEAVIKLNPKDHIIREHCERLLPLVKQRLDQYYHKIATQDPMSPNLRNISLLIHVVKKITCQIPKLMESQINLEKFSMIFSFAGFSQSNGYASIYSALTGRKDSLTHADFRKIY</sequence>
<comment type="subcellular location">
    <subcellularLocation>
        <location evidence="1">Cytoplasm</location>
    </subcellularLocation>
</comment>
<comment type="caution">
    <text evidence="6">The sequence shown here is derived from an EMBL/GenBank/DDBJ whole genome shotgun (WGS) entry which is preliminary data.</text>
</comment>
<dbReference type="InterPro" id="IPR044938">
    <property type="entry name" value="EDC4_C_sf"/>
</dbReference>
<dbReference type="AlphaFoldDB" id="A0A9N9F2S7"/>
<keyword evidence="3" id="KW-0853">WD repeat</keyword>
<dbReference type="Gene3D" id="1.10.220.100">
    <property type="entry name" value="conserved c-terminal region of ge- 1"/>
    <property type="match status" value="1"/>
</dbReference>
<accession>A0A9N9F2S7</accession>
<dbReference type="GO" id="GO:0031087">
    <property type="term" value="P:deadenylation-independent decapping of nuclear-transcribed mRNA"/>
    <property type="evidence" value="ECO:0007669"/>
    <property type="project" value="InterPro"/>
</dbReference>
<keyword evidence="4" id="KW-0677">Repeat</keyword>
<dbReference type="PANTHER" id="PTHR15598:SF5">
    <property type="entry name" value="ENHANCER OF MRNA-DECAPPING PROTEIN 4"/>
    <property type="match status" value="1"/>
</dbReference>
<feature type="domain" description="Enhancer of mRNA-decapping protein 4 C-terminal" evidence="5">
    <location>
        <begin position="3"/>
        <end position="98"/>
    </location>
</feature>
<evidence type="ECO:0000256" key="4">
    <source>
        <dbReference type="ARBA" id="ARBA00022737"/>
    </source>
</evidence>
<dbReference type="Proteomes" id="UP000789706">
    <property type="component" value="Unassembled WGS sequence"/>
</dbReference>
<proteinExistence type="predicted"/>
<reference evidence="6" key="1">
    <citation type="submission" date="2021-06" db="EMBL/GenBank/DDBJ databases">
        <authorList>
            <person name="Kallberg Y."/>
            <person name="Tangrot J."/>
            <person name="Rosling A."/>
        </authorList>
    </citation>
    <scope>NUCLEOTIDE SEQUENCE</scope>
    <source>
        <strain evidence="6">AZ414A</strain>
    </source>
</reference>
<keyword evidence="7" id="KW-1185">Reference proteome</keyword>
<dbReference type="GO" id="GO:0000932">
    <property type="term" value="C:P-body"/>
    <property type="evidence" value="ECO:0007669"/>
    <property type="project" value="TreeGrafter"/>
</dbReference>
<evidence type="ECO:0000256" key="3">
    <source>
        <dbReference type="ARBA" id="ARBA00022574"/>
    </source>
</evidence>
<dbReference type="OrthoDB" id="21128at2759"/>
<evidence type="ECO:0000256" key="1">
    <source>
        <dbReference type="ARBA" id="ARBA00004496"/>
    </source>
</evidence>
<evidence type="ECO:0000256" key="2">
    <source>
        <dbReference type="ARBA" id="ARBA00022490"/>
    </source>
</evidence>